<dbReference type="InterPro" id="IPR008948">
    <property type="entry name" value="L-Aspartase-like"/>
</dbReference>
<dbReference type="InterPro" id="IPR024083">
    <property type="entry name" value="Fumarase/histidase_N"/>
</dbReference>
<organism evidence="4 5">
    <name type="scientific">Paeniglutamicibacter psychrophenolicus</name>
    <dbReference type="NCBI Taxonomy" id="257454"/>
    <lineage>
        <taxon>Bacteria</taxon>
        <taxon>Bacillati</taxon>
        <taxon>Actinomycetota</taxon>
        <taxon>Actinomycetes</taxon>
        <taxon>Micrococcales</taxon>
        <taxon>Micrococcaceae</taxon>
        <taxon>Paeniglutamicibacter</taxon>
    </lineage>
</organism>
<dbReference type="EMBL" id="JAGIOE010000001">
    <property type="protein sequence ID" value="MBP2372841.1"/>
    <property type="molecule type" value="Genomic_DNA"/>
</dbReference>
<feature type="domain" description="Fumarate lyase N-terminal" evidence="3">
    <location>
        <begin position="29"/>
        <end position="319"/>
    </location>
</feature>
<comment type="similarity">
    <text evidence="2">Belongs to the class-II fumarase/aspartase family.</text>
</comment>
<dbReference type="Pfam" id="PF00206">
    <property type="entry name" value="Lyase_1"/>
    <property type="match status" value="1"/>
</dbReference>
<evidence type="ECO:0000259" key="3">
    <source>
        <dbReference type="Pfam" id="PF00206"/>
    </source>
</evidence>
<comment type="caution">
    <text evidence="4">The sequence shown here is derived from an EMBL/GenBank/DDBJ whole genome shotgun (WGS) entry which is preliminary data.</text>
</comment>
<evidence type="ECO:0000313" key="5">
    <source>
        <dbReference type="Proteomes" id="UP000766570"/>
    </source>
</evidence>
<dbReference type="Proteomes" id="UP000766570">
    <property type="component" value="Unassembled WGS sequence"/>
</dbReference>
<reference evidence="4 5" key="1">
    <citation type="submission" date="2021-03" db="EMBL/GenBank/DDBJ databases">
        <title>Sequencing the genomes of 1000 actinobacteria strains.</title>
        <authorList>
            <person name="Klenk H.-P."/>
        </authorList>
    </citation>
    <scope>NUCLEOTIDE SEQUENCE [LARGE SCALE GENOMIC DNA]</scope>
    <source>
        <strain evidence="4 5">DSM 15454</strain>
    </source>
</reference>
<dbReference type="PROSITE" id="PS00163">
    <property type="entry name" value="FUMARATE_LYASES"/>
    <property type="match status" value="1"/>
</dbReference>
<evidence type="ECO:0000256" key="1">
    <source>
        <dbReference type="ARBA" id="ARBA00023239"/>
    </source>
</evidence>
<dbReference type="Gene3D" id="1.20.200.10">
    <property type="entry name" value="Fumarase/aspartase (Central domain)"/>
    <property type="match status" value="1"/>
</dbReference>
<keyword evidence="4" id="KW-0413">Isomerase</keyword>
<evidence type="ECO:0000256" key="2">
    <source>
        <dbReference type="ARBA" id="ARBA00034772"/>
    </source>
</evidence>
<dbReference type="PRINTS" id="PR00149">
    <property type="entry name" value="FUMRATELYASE"/>
</dbReference>
<proteinExistence type="inferred from homology"/>
<gene>
    <name evidence="4" type="ORF">JOF46_000753</name>
</gene>
<protein>
    <submittedName>
        <fullName evidence="4">3-carboxy-cis,cis-muconate cycloisomerase</fullName>
        <ecNumber evidence="4">5.5.1.2</ecNumber>
    </submittedName>
</protein>
<sequence>MQQRMYPVDYGLLTPAWAATPVAEAASDAAFAQGMLDVESAWARVQAEAGLCSQADADAVTAISKVELYDLGALAGRGPDGANALIPLLGMMREQLAASGAPSTAALALHRGATSQDVIDSALMLLASRSIASMRNDLLAAADSLSALAHRHSATLCVARSLTQHALPTVFGLRAANWLAALTAAGRQLDAAAAELPLQWGGAVGTLASLHQRLGAALPYKSDHQLSARAAELTANLAAELGLAVPVAPWHTVRQPVLALGSALASVAAATGTFGADVLTASRPEIAELSEPREAGKGGSSAMPQKQNPVHSVLLRNAALAAPAHLATLYTAAGTAVDERPDGGWHTEWSALRELVRLAGGAAHHASVLASGLGVHPEAMARNMALSGDLLVSERISTVASPLVAGGKAAVQELVLESLRTGTPLRSLLQGVLPSDLDNQLFLDDLLNPASYLGSAHDFINRIRDDFNDWKNA</sequence>
<dbReference type="InterPro" id="IPR000362">
    <property type="entry name" value="Fumarate_lyase_fam"/>
</dbReference>
<dbReference type="EC" id="5.5.1.2" evidence="4"/>
<dbReference type="InterPro" id="IPR020557">
    <property type="entry name" value="Fumarate_lyase_CS"/>
</dbReference>
<dbReference type="Gene3D" id="1.10.275.10">
    <property type="entry name" value="Fumarase/aspartase (N-terminal domain)"/>
    <property type="match status" value="1"/>
</dbReference>
<dbReference type="GO" id="GO:0047472">
    <property type="term" value="F:3-carboxy-cis,cis-muconate cycloisomerase activity"/>
    <property type="evidence" value="ECO:0007669"/>
    <property type="project" value="UniProtKB-EC"/>
</dbReference>
<accession>A0ABS4W9G3</accession>
<evidence type="ECO:0000313" key="4">
    <source>
        <dbReference type="EMBL" id="MBP2372841.1"/>
    </source>
</evidence>
<dbReference type="InterPro" id="IPR022761">
    <property type="entry name" value="Fumarate_lyase_N"/>
</dbReference>
<dbReference type="SUPFAM" id="SSF48557">
    <property type="entry name" value="L-aspartase-like"/>
    <property type="match status" value="1"/>
</dbReference>
<dbReference type="PANTHER" id="PTHR43172:SF2">
    <property type="entry name" value="ADENYLOSUCCINATE LYASE C-TERMINAL DOMAIN-CONTAINING PROTEIN"/>
    <property type="match status" value="1"/>
</dbReference>
<dbReference type="PANTHER" id="PTHR43172">
    <property type="entry name" value="ADENYLOSUCCINATE LYASE"/>
    <property type="match status" value="1"/>
</dbReference>
<name>A0ABS4W9G3_9MICC</name>
<keyword evidence="5" id="KW-1185">Reference proteome</keyword>
<dbReference type="RefSeq" id="WP_245347991.1">
    <property type="nucleotide sequence ID" value="NZ_JAGIOE010000001.1"/>
</dbReference>
<keyword evidence="1" id="KW-0456">Lyase</keyword>